<dbReference type="GO" id="GO:0005524">
    <property type="term" value="F:ATP binding"/>
    <property type="evidence" value="ECO:0007669"/>
    <property type="project" value="UniProtKB-KW"/>
</dbReference>
<evidence type="ECO:0000256" key="5">
    <source>
        <dbReference type="PROSITE-ProRule" id="PRU00552"/>
    </source>
</evidence>
<dbReference type="InterPro" id="IPR014001">
    <property type="entry name" value="Helicase_ATP-bd"/>
</dbReference>
<dbReference type="InterPro" id="IPR027417">
    <property type="entry name" value="P-loop_NTPase"/>
</dbReference>
<dbReference type="Pfam" id="PF00270">
    <property type="entry name" value="DEAD"/>
    <property type="match status" value="1"/>
</dbReference>
<protein>
    <submittedName>
        <fullName evidence="12">DEAD box ATP-dependent RNA helicase family member protein</fullName>
    </submittedName>
</protein>
<dbReference type="InterPro" id="IPR014014">
    <property type="entry name" value="RNA_helicase_DEAD_Q_motif"/>
</dbReference>
<dbReference type="KEGG" id="beq:BEWA_010330"/>
<name>L0B176_THEEQ</name>
<evidence type="ECO:0000256" key="3">
    <source>
        <dbReference type="ARBA" id="ARBA00022806"/>
    </source>
</evidence>
<dbReference type="AlphaFoldDB" id="L0B176"/>
<evidence type="ECO:0000256" key="2">
    <source>
        <dbReference type="ARBA" id="ARBA00022801"/>
    </source>
</evidence>
<evidence type="ECO:0000259" key="11">
    <source>
        <dbReference type="PROSITE" id="PS51195"/>
    </source>
</evidence>
<evidence type="ECO:0000313" key="13">
    <source>
        <dbReference type="Proteomes" id="UP000031512"/>
    </source>
</evidence>
<accession>L0B176</accession>
<proteinExistence type="inferred from homology"/>
<evidence type="ECO:0000259" key="10">
    <source>
        <dbReference type="PROSITE" id="PS51194"/>
    </source>
</evidence>
<evidence type="ECO:0000256" key="7">
    <source>
        <dbReference type="SAM" id="Coils"/>
    </source>
</evidence>
<dbReference type="SMART" id="SM00490">
    <property type="entry name" value="HELICc"/>
    <property type="match status" value="1"/>
</dbReference>
<keyword evidence="4 6" id="KW-0067">ATP-binding</keyword>
<keyword evidence="13" id="KW-1185">Reference proteome</keyword>
<dbReference type="GO" id="GO:0003676">
    <property type="term" value="F:nucleic acid binding"/>
    <property type="evidence" value="ECO:0007669"/>
    <property type="project" value="InterPro"/>
</dbReference>
<gene>
    <name evidence="12" type="ORF">BEWA_010330</name>
</gene>
<organism evidence="12 13">
    <name type="scientific">Theileria equi strain WA</name>
    <dbReference type="NCBI Taxonomy" id="1537102"/>
    <lineage>
        <taxon>Eukaryota</taxon>
        <taxon>Sar</taxon>
        <taxon>Alveolata</taxon>
        <taxon>Apicomplexa</taxon>
        <taxon>Aconoidasida</taxon>
        <taxon>Piroplasmida</taxon>
        <taxon>Theileriidae</taxon>
        <taxon>Theileria</taxon>
    </lineage>
</organism>
<comment type="similarity">
    <text evidence="6">Belongs to the DEAD box helicase family.</text>
</comment>
<sequence>MGRDETKNQQNNEENIDLEIKDGFLDLLYESESVSGNNNVDNLEQTQISRNLETSRDSLSDRENRLYSNENWSDFRICRSILLAISDLEFTRPTIIQSRVIPIALEGKDILATAETGSGKTAAFIIPMLQRLVLSNVLTPKNGKFGFRNSTKDVTKALVLLPTRELAAQCYDVLKALTRFLNINDILLTGGIPIKEQETKLSRIPNVIISTPGRALDILLNSGRIHLDSVEIVILDEADRLLEMGFRDECVNILKFCNKNRQTMLFSATLTEETKDLVNLSLVNPIYIKMEESTKVSKTLNFEAIMIPSDELREACVLYLCETQCKSKCILFFQTKKSAHRMALIFKLLNMSCGELHGDLSQLKRFESVQKFRNGEVDYLLASELAARGLDIPGIDTVINVHLPTDVVRYIHRVGRTARMGSHGKAISVYIEEEKAKMKVLLKKTSNIDKNLGKYKRRVPLGVLKKYSEKIEAFEDQINEILINERIEKEIRLCDNSLKSAKDDNATGKRQWFRSLKDKKIASKIEFAETKQKTANYIADEHKSKVNTNKKAVKKNNKSKKK</sequence>
<feature type="compositionally biased region" description="Basic residues" evidence="8">
    <location>
        <begin position="551"/>
        <end position="562"/>
    </location>
</feature>
<dbReference type="eggNOG" id="KOG0338">
    <property type="taxonomic scope" value="Eukaryota"/>
</dbReference>
<feature type="domain" description="Helicase C-terminal" evidence="10">
    <location>
        <begin position="311"/>
        <end position="482"/>
    </location>
</feature>
<dbReference type="PROSITE" id="PS51194">
    <property type="entry name" value="HELICASE_CTER"/>
    <property type="match status" value="1"/>
</dbReference>
<reference evidence="12 13" key="1">
    <citation type="journal article" date="2012" name="BMC Genomics">
        <title>Comparative genomic analysis and phylogenetic position of Theileria equi.</title>
        <authorList>
            <person name="Kappmeyer L.S."/>
            <person name="Thiagarajan M."/>
            <person name="Herndon D.R."/>
            <person name="Ramsay J.D."/>
            <person name="Caler E."/>
            <person name="Djikeng A."/>
            <person name="Gillespie J.J."/>
            <person name="Lau A.O."/>
            <person name="Roalson E.H."/>
            <person name="Silva J.C."/>
            <person name="Silva M.G."/>
            <person name="Suarez C.E."/>
            <person name="Ueti M.W."/>
            <person name="Nene V.M."/>
            <person name="Mealey R.H."/>
            <person name="Knowles D.P."/>
            <person name="Brayton K.A."/>
        </authorList>
    </citation>
    <scope>NUCLEOTIDE SEQUENCE [LARGE SCALE GENOMIC DNA]</scope>
    <source>
        <strain evidence="12 13">WA</strain>
    </source>
</reference>
<dbReference type="SUPFAM" id="SSF52540">
    <property type="entry name" value="P-loop containing nucleoside triphosphate hydrolases"/>
    <property type="match status" value="2"/>
</dbReference>
<keyword evidence="3 6" id="KW-0347">Helicase</keyword>
<keyword evidence="7" id="KW-0175">Coiled coil</keyword>
<dbReference type="Pfam" id="PF00271">
    <property type="entry name" value="Helicase_C"/>
    <property type="match status" value="1"/>
</dbReference>
<evidence type="ECO:0000256" key="6">
    <source>
        <dbReference type="RuleBase" id="RU000492"/>
    </source>
</evidence>
<dbReference type="Proteomes" id="UP000031512">
    <property type="component" value="Chromosome 3"/>
</dbReference>
<dbReference type="CDD" id="cd17947">
    <property type="entry name" value="DEADc_DDX27"/>
    <property type="match status" value="1"/>
</dbReference>
<dbReference type="GO" id="GO:0003724">
    <property type="term" value="F:RNA helicase activity"/>
    <property type="evidence" value="ECO:0007669"/>
    <property type="project" value="InterPro"/>
</dbReference>
<dbReference type="PANTHER" id="PTHR47959">
    <property type="entry name" value="ATP-DEPENDENT RNA HELICASE RHLE-RELATED"/>
    <property type="match status" value="1"/>
</dbReference>
<dbReference type="InterPro" id="IPR011545">
    <property type="entry name" value="DEAD/DEAH_box_helicase_dom"/>
</dbReference>
<dbReference type="VEuPathDB" id="PiroplasmaDB:BEWA_010330"/>
<dbReference type="InterPro" id="IPR001650">
    <property type="entry name" value="Helicase_C-like"/>
</dbReference>
<dbReference type="InterPro" id="IPR050079">
    <property type="entry name" value="DEAD_box_RNA_helicase"/>
</dbReference>
<dbReference type="RefSeq" id="XP_004831283.1">
    <property type="nucleotide sequence ID" value="XM_004831226.1"/>
</dbReference>
<evidence type="ECO:0000313" key="12">
    <source>
        <dbReference type="EMBL" id="AFZ81617.1"/>
    </source>
</evidence>
<feature type="domain" description="DEAD-box RNA helicase Q" evidence="11">
    <location>
        <begin position="70"/>
        <end position="98"/>
    </location>
</feature>
<dbReference type="CDD" id="cd18787">
    <property type="entry name" value="SF2_C_DEAD"/>
    <property type="match status" value="1"/>
</dbReference>
<feature type="region of interest" description="Disordered" evidence="8">
    <location>
        <begin position="539"/>
        <end position="562"/>
    </location>
</feature>
<dbReference type="PANTHER" id="PTHR47959:SF1">
    <property type="entry name" value="ATP-DEPENDENT RNA HELICASE DBPA"/>
    <property type="match status" value="1"/>
</dbReference>
<dbReference type="Gene3D" id="3.40.50.300">
    <property type="entry name" value="P-loop containing nucleotide triphosphate hydrolases"/>
    <property type="match status" value="2"/>
</dbReference>
<dbReference type="OrthoDB" id="10259843at2759"/>
<keyword evidence="1 6" id="KW-0547">Nucleotide-binding</keyword>
<keyword evidence="2 6" id="KW-0378">Hydrolase</keyword>
<dbReference type="PROSITE" id="PS51192">
    <property type="entry name" value="HELICASE_ATP_BIND_1"/>
    <property type="match status" value="1"/>
</dbReference>
<dbReference type="STRING" id="1537102.L0B176"/>
<dbReference type="GO" id="GO:0005829">
    <property type="term" value="C:cytosol"/>
    <property type="evidence" value="ECO:0007669"/>
    <property type="project" value="TreeGrafter"/>
</dbReference>
<evidence type="ECO:0000259" key="9">
    <source>
        <dbReference type="PROSITE" id="PS51192"/>
    </source>
</evidence>
<evidence type="ECO:0000256" key="8">
    <source>
        <dbReference type="SAM" id="MobiDB-lite"/>
    </source>
</evidence>
<dbReference type="InterPro" id="IPR000629">
    <property type="entry name" value="RNA-helicase_DEAD-box_CS"/>
</dbReference>
<evidence type="ECO:0000256" key="1">
    <source>
        <dbReference type="ARBA" id="ARBA00022741"/>
    </source>
</evidence>
<dbReference type="GeneID" id="15804628"/>
<dbReference type="EMBL" id="CP001670">
    <property type="protein sequence ID" value="AFZ81617.1"/>
    <property type="molecule type" value="Genomic_DNA"/>
</dbReference>
<dbReference type="PROSITE" id="PS00039">
    <property type="entry name" value="DEAD_ATP_HELICASE"/>
    <property type="match status" value="1"/>
</dbReference>
<feature type="short sequence motif" description="Q motif" evidence="5">
    <location>
        <begin position="70"/>
        <end position="98"/>
    </location>
</feature>
<feature type="domain" description="Helicase ATP-binding" evidence="9">
    <location>
        <begin position="101"/>
        <end position="288"/>
    </location>
</feature>
<dbReference type="SMART" id="SM00487">
    <property type="entry name" value="DEXDc"/>
    <property type="match status" value="1"/>
</dbReference>
<feature type="coiled-coil region" evidence="7">
    <location>
        <begin position="464"/>
        <end position="504"/>
    </location>
</feature>
<evidence type="ECO:0000256" key="4">
    <source>
        <dbReference type="ARBA" id="ARBA00022840"/>
    </source>
</evidence>
<dbReference type="GO" id="GO:0016787">
    <property type="term" value="F:hydrolase activity"/>
    <property type="evidence" value="ECO:0007669"/>
    <property type="project" value="UniProtKB-KW"/>
</dbReference>
<dbReference type="PROSITE" id="PS51195">
    <property type="entry name" value="Q_MOTIF"/>
    <property type="match status" value="1"/>
</dbReference>